<gene>
    <name evidence="8" type="ORF">BXY57_0505</name>
</gene>
<dbReference type="Proteomes" id="UP000230000">
    <property type="component" value="Unassembled WGS sequence"/>
</dbReference>
<dbReference type="PANTHER" id="PTHR30294">
    <property type="entry name" value="MEMBRANE COMPONENT OF ABC TRANSPORTER YHHJ-RELATED"/>
    <property type="match status" value="1"/>
</dbReference>
<name>A0A2M9CSS3_9BACT</name>
<dbReference type="SUPFAM" id="SSF53850">
    <property type="entry name" value="Periplasmic binding protein-like II"/>
    <property type="match status" value="1"/>
</dbReference>
<dbReference type="GO" id="GO:0140359">
    <property type="term" value="F:ABC-type transporter activity"/>
    <property type="evidence" value="ECO:0007669"/>
    <property type="project" value="InterPro"/>
</dbReference>
<protein>
    <submittedName>
        <fullName evidence="8">ABC-2 type transport system permease protein</fullName>
    </submittedName>
</protein>
<comment type="subcellular location">
    <subcellularLocation>
        <location evidence="1">Cell membrane</location>
        <topology evidence="1">Multi-pass membrane protein</topology>
    </subcellularLocation>
</comment>
<feature type="transmembrane region" description="Helical" evidence="6">
    <location>
        <begin position="175"/>
        <end position="200"/>
    </location>
</feature>
<evidence type="ECO:0000256" key="1">
    <source>
        <dbReference type="ARBA" id="ARBA00004651"/>
    </source>
</evidence>
<dbReference type="Pfam" id="PF12698">
    <property type="entry name" value="ABC2_membrane_3"/>
    <property type="match status" value="1"/>
</dbReference>
<feature type="transmembrane region" description="Helical" evidence="6">
    <location>
        <begin position="241"/>
        <end position="259"/>
    </location>
</feature>
<evidence type="ECO:0000256" key="4">
    <source>
        <dbReference type="ARBA" id="ARBA00022989"/>
    </source>
</evidence>
<dbReference type="GO" id="GO:0005886">
    <property type="term" value="C:plasma membrane"/>
    <property type="evidence" value="ECO:0007669"/>
    <property type="project" value="UniProtKB-SubCell"/>
</dbReference>
<dbReference type="PANTHER" id="PTHR30294:SF29">
    <property type="entry name" value="MULTIDRUG ABC TRANSPORTER PERMEASE YBHS-RELATED"/>
    <property type="match status" value="1"/>
</dbReference>
<feature type="transmembrane region" description="Helical" evidence="6">
    <location>
        <begin position="385"/>
        <end position="407"/>
    </location>
</feature>
<keyword evidence="5 6" id="KW-0472">Membrane</keyword>
<dbReference type="EMBL" id="PGFG01000001">
    <property type="protein sequence ID" value="PJJ74939.1"/>
    <property type="molecule type" value="Genomic_DNA"/>
</dbReference>
<dbReference type="InterPro" id="IPR051449">
    <property type="entry name" value="ABC-2_transporter_component"/>
</dbReference>
<comment type="caution">
    <text evidence="8">The sequence shown here is derived from an EMBL/GenBank/DDBJ whole genome shotgun (WGS) entry which is preliminary data.</text>
</comment>
<keyword evidence="2" id="KW-1003">Cell membrane</keyword>
<reference evidence="8 9" key="1">
    <citation type="submission" date="2017-11" db="EMBL/GenBank/DDBJ databases">
        <title>Genomic Encyclopedia of Archaeal and Bacterial Type Strains, Phase II (KMG-II): From Individual Species to Whole Genera.</title>
        <authorList>
            <person name="Goeker M."/>
        </authorList>
    </citation>
    <scope>NUCLEOTIDE SEQUENCE [LARGE SCALE GENOMIC DNA]</scope>
    <source>
        <strain evidence="8 9">DSM 27268</strain>
    </source>
</reference>
<feature type="domain" description="ABC-2 type transporter transmembrane" evidence="7">
    <location>
        <begin position="19"/>
        <end position="407"/>
    </location>
</feature>
<dbReference type="Gene3D" id="3.40.190.10">
    <property type="entry name" value="Periplasmic binding protein-like II"/>
    <property type="match status" value="1"/>
</dbReference>
<dbReference type="RefSeq" id="WP_100313614.1">
    <property type="nucleotide sequence ID" value="NZ_PGFG01000001.1"/>
</dbReference>
<keyword evidence="9" id="KW-1185">Reference proteome</keyword>
<evidence type="ECO:0000313" key="9">
    <source>
        <dbReference type="Proteomes" id="UP000230000"/>
    </source>
</evidence>
<keyword evidence="4 6" id="KW-1133">Transmembrane helix</keyword>
<dbReference type="OrthoDB" id="9768837at2"/>
<evidence type="ECO:0000256" key="3">
    <source>
        <dbReference type="ARBA" id="ARBA00022692"/>
    </source>
</evidence>
<feature type="transmembrane region" description="Helical" evidence="6">
    <location>
        <begin position="290"/>
        <end position="314"/>
    </location>
</feature>
<organism evidence="8 9">
    <name type="scientific">Thermoflavifilum aggregans</name>
    <dbReference type="NCBI Taxonomy" id="454188"/>
    <lineage>
        <taxon>Bacteria</taxon>
        <taxon>Pseudomonadati</taxon>
        <taxon>Bacteroidota</taxon>
        <taxon>Chitinophagia</taxon>
        <taxon>Chitinophagales</taxon>
        <taxon>Chitinophagaceae</taxon>
        <taxon>Thermoflavifilum</taxon>
    </lineage>
</organism>
<evidence type="ECO:0000313" key="8">
    <source>
        <dbReference type="EMBL" id="PJJ74939.1"/>
    </source>
</evidence>
<feature type="transmembrane region" description="Helical" evidence="6">
    <location>
        <begin position="21"/>
        <end position="44"/>
    </location>
</feature>
<proteinExistence type="predicted"/>
<evidence type="ECO:0000259" key="7">
    <source>
        <dbReference type="Pfam" id="PF12698"/>
    </source>
</evidence>
<dbReference type="AlphaFoldDB" id="A0A2M9CSS3"/>
<keyword evidence="3 6" id="KW-0812">Transmembrane</keyword>
<evidence type="ECO:0000256" key="2">
    <source>
        <dbReference type="ARBA" id="ARBA00022475"/>
    </source>
</evidence>
<evidence type="ECO:0000256" key="5">
    <source>
        <dbReference type="ARBA" id="ARBA00023136"/>
    </source>
</evidence>
<feature type="transmembrane region" description="Helical" evidence="6">
    <location>
        <begin position="334"/>
        <end position="353"/>
    </location>
</feature>
<dbReference type="InterPro" id="IPR013525">
    <property type="entry name" value="ABC2_TM"/>
</dbReference>
<evidence type="ECO:0000256" key="6">
    <source>
        <dbReference type="SAM" id="Phobius"/>
    </source>
</evidence>
<accession>A0A2M9CSS3</accession>
<sequence>MNNTWLILKREYITRVRKKSFIVLTLLVPLLFIGFIALEIYLAAGGAPQQLQIAVLDKSHLFDTLWKDDTHFHFQVLQQPLPDDSLSTYPATHGADGLLYIPDTLNILKPAGILYFSEKKLPLENYVILKSKLENALQHIRLSQLHVNMQMIDSVKNNIQVNIEQPLTRASELQAGVSIAIAMICGFLIYFILVFFGVSVMRGVMEEKVNRIAEVIVSSVKPFQLMLGKIMGIAAVGLTQFLIWILLILVLWGSLHPLLPDLHVQVQNMQPAEVSANEQMQMLQAVSAELLKLPLLEIVICFILYFLGGYFLYASLFAAIGSVVDQDASDAQQLTFPITLPIVISFLIALRVARDPDSALAVFTSIFPFSSPLVMVARLPYGVPWWQLALSLLLLAITFLFTTWLAAKIYRTGILLYGKKVTLKEIARWLFRKK</sequence>